<feature type="domain" description="Dihydroxy-acid/6-phosphogluconate dehydratase N-terminal" evidence="17">
    <location>
        <begin position="45"/>
        <end position="367"/>
    </location>
</feature>
<evidence type="ECO:0000256" key="5">
    <source>
        <dbReference type="ARBA" id="ARBA00022723"/>
    </source>
</evidence>
<dbReference type="PANTHER" id="PTHR21000:SF5">
    <property type="entry name" value="DIHYDROXY-ACID DEHYDRATASE, MITOCHONDRIAL"/>
    <property type="match status" value="1"/>
</dbReference>
<dbReference type="OrthoDB" id="9807077at2"/>
<comment type="pathway">
    <text evidence="13 15">Amino-acid biosynthesis; L-isoleucine biosynthesis; L-isoleucine from 2-oxobutanoate: step 3/4.</text>
</comment>
<feature type="compositionally biased region" description="Basic and acidic residues" evidence="16">
    <location>
        <begin position="13"/>
        <end position="22"/>
    </location>
</feature>
<dbReference type="PROSITE" id="PS00886">
    <property type="entry name" value="ILVD_EDD_1"/>
    <property type="match status" value="1"/>
</dbReference>
<dbReference type="AlphaFoldDB" id="A0A1X0KIP3"/>
<dbReference type="GO" id="GO:0000287">
    <property type="term" value="F:magnesium ion binding"/>
    <property type="evidence" value="ECO:0007669"/>
    <property type="project" value="UniProtKB-UniRule"/>
</dbReference>
<dbReference type="HAMAP" id="MF_00012">
    <property type="entry name" value="IlvD"/>
    <property type="match status" value="1"/>
</dbReference>
<comment type="caution">
    <text evidence="19">The sequence shown here is derived from an EMBL/GenBank/DDBJ whole genome shotgun (WGS) entry which is preliminary data.</text>
</comment>
<dbReference type="Proteomes" id="UP000192601">
    <property type="component" value="Unassembled WGS sequence"/>
</dbReference>
<evidence type="ECO:0000256" key="6">
    <source>
        <dbReference type="ARBA" id="ARBA00022842"/>
    </source>
</evidence>
<dbReference type="UniPathway" id="UPA00047">
    <property type="reaction ID" value="UER00057"/>
</dbReference>
<comment type="catalytic activity">
    <reaction evidence="11">
        <text>(2R)-2,3-dihydroxy-3-methylbutanoate = 3-methyl-2-oxobutanoate + H2O</text>
        <dbReference type="Rhea" id="RHEA:24809"/>
        <dbReference type="ChEBI" id="CHEBI:11851"/>
        <dbReference type="ChEBI" id="CHEBI:15377"/>
        <dbReference type="ChEBI" id="CHEBI:49072"/>
        <dbReference type="EC" id="4.2.1.9"/>
    </reaction>
    <physiologicalReaction direction="left-to-right" evidence="11">
        <dbReference type="Rhea" id="RHEA:24810"/>
    </physiologicalReaction>
</comment>
<evidence type="ECO:0000256" key="13">
    <source>
        <dbReference type="ARBA" id="ARBA00029437"/>
    </source>
</evidence>
<evidence type="ECO:0000256" key="11">
    <source>
        <dbReference type="ARBA" id="ARBA00029304"/>
    </source>
</evidence>
<evidence type="ECO:0000256" key="2">
    <source>
        <dbReference type="ARBA" id="ARBA00006486"/>
    </source>
</evidence>
<evidence type="ECO:0000256" key="15">
    <source>
        <dbReference type="HAMAP-Rule" id="MF_00012"/>
    </source>
</evidence>
<evidence type="ECO:0000256" key="10">
    <source>
        <dbReference type="ARBA" id="ARBA00023304"/>
    </source>
</evidence>
<evidence type="ECO:0000313" key="19">
    <source>
        <dbReference type="EMBL" id="ORB75077.1"/>
    </source>
</evidence>
<evidence type="ECO:0000256" key="16">
    <source>
        <dbReference type="SAM" id="MobiDB-lite"/>
    </source>
</evidence>
<organism evidence="19 20">
    <name type="scientific">Mycobacterium scrofulaceum</name>
    <dbReference type="NCBI Taxonomy" id="1783"/>
    <lineage>
        <taxon>Bacteria</taxon>
        <taxon>Bacillati</taxon>
        <taxon>Actinomycetota</taxon>
        <taxon>Actinomycetes</taxon>
        <taxon>Mycobacteriales</taxon>
        <taxon>Mycobacteriaceae</taxon>
        <taxon>Mycobacterium</taxon>
    </lineage>
</organism>
<comment type="pathway">
    <text evidence="12 15">Amino-acid biosynthesis; L-valine biosynthesis; L-valine from pyruvate: step 3/4.</text>
</comment>
<evidence type="ECO:0000259" key="18">
    <source>
        <dbReference type="Pfam" id="PF24877"/>
    </source>
</evidence>
<keyword evidence="4 15" id="KW-0001">2Fe-2S</keyword>
<feature type="binding site" evidence="15">
    <location>
        <position position="461"/>
    </location>
    <ligand>
        <name>Mg(2+)</name>
        <dbReference type="ChEBI" id="CHEBI:18420"/>
    </ligand>
</feature>
<protein>
    <recommendedName>
        <fullName evidence="14 15">Dihydroxy-acid dehydratase</fullName>
        <shortName evidence="15">DAD</shortName>
        <ecNumber evidence="14 15">4.2.1.9</ecNumber>
    </recommendedName>
</protein>
<dbReference type="InterPro" id="IPR020558">
    <property type="entry name" value="DiOHA_6PGluconate_deHydtase_CS"/>
</dbReference>
<comment type="caution">
    <text evidence="15">Lacks conserved residue(s) required for the propagation of feature annotation.</text>
</comment>
<keyword evidence="10 15" id="KW-0100">Branched-chain amino acid biosynthesis</keyword>
<feature type="compositionally biased region" description="Polar residues" evidence="16">
    <location>
        <begin position="1"/>
        <end position="10"/>
    </location>
</feature>
<comment type="catalytic activity">
    <reaction evidence="15">
        <text>(2R,3R)-2,3-dihydroxy-3-methylpentanoate = (S)-3-methyl-2-oxopentanoate + H2O</text>
        <dbReference type="Rhea" id="RHEA:27694"/>
        <dbReference type="ChEBI" id="CHEBI:15377"/>
        <dbReference type="ChEBI" id="CHEBI:35146"/>
        <dbReference type="ChEBI" id="CHEBI:49258"/>
        <dbReference type="EC" id="4.2.1.9"/>
    </reaction>
</comment>
<evidence type="ECO:0000256" key="1">
    <source>
        <dbReference type="ARBA" id="ARBA00001946"/>
    </source>
</evidence>
<dbReference type="PANTHER" id="PTHR21000">
    <property type="entry name" value="DIHYDROXY-ACID DEHYDRATASE DAD"/>
    <property type="match status" value="1"/>
</dbReference>
<feature type="domain" description="Dihydroxy-acid/6-phosphogluconate dehydratase C-terminal" evidence="18">
    <location>
        <begin position="379"/>
        <end position="568"/>
    </location>
</feature>
<dbReference type="InterPro" id="IPR004404">
    <property type="entry name" value="DihydroxyA_deHydtase"/>
</dbReference>
<evidence type="ECO:0000256" key="9">
    <source>
        <dbReference type="ARBA" id="ARBA00023239"/>
    </source>
</evidence>
<dbReference type="PROSITE" id="PS00887">
    <property type="entry name" value="ILVD_EDD_2"/>
    <property type="match status" value="1"/>
</dbReference>
<dbReference type="GO" id="GO:0009097">
    <property type="term" value="P:isoleucine biosynthetic process"/>
    <property type="evidence" value="ECO:0007669"/>
    <property type="project" value="UniProtKB-UniRule"/>
</dbReference>
<comment type="similarity">
    <text evidence="2 15">Belongs to the IlvD/Edd family.</text>
</comment>
<feature type="binding site" description="via carbamate group" evidence="15">
    <location>
        <position position="135"/>
    </location>
    <ligand>
        <name>Mg(2+)</name>
        <dbReference type="ChEBI" id="CHEBI:18420"/>
    </ligand>
</feature>
<dbReference type="SUPFAM" id="SSF52016">
    <property type="entry name" value="LeuD/IlvD-like"/>
    <property type="match status" value="1"/>
</dbReference>
<keyword evidence="9 15" id="KW-0456">Lyase</keyword>
<evidence type="ECO:0000256" key="4">
    <source>
        <dbReference type="ARBA" id="ARBA00022714"/>
    </source>
</evidence>
<dbReference type="UniPathway" id="UPA00049">
    <property type="reaction ID" value="UER00061"/>
</dbReference>
<dbReference type="Pfam" id="PF00920">
    <property type="entry name" value="ILVD_EDD_N"/>
    <property type="match status" value="1"/>
</dbReference>
<reference evidence="19 20" key="1">
    <citation type="submission" date="2017-02" db="EMBL/GenBank/DDBJ databases">
        <title>The new phylogeny of genus Mycobacterium.</title>
        <authorList>
            <person name="Tortoli E."/>
            <person name="Trovato A."/>
            <person name="Cirillo D.M."/>
        </authorList>
    </citation>
    <scope>NUCLEOTIDE SEQUENCE [LARGE SCALE GENOMIC DNA]</scope>
    <source>
        <strain evidence="19 20">DSM 43992</strain>
    </source>
</reference>
<accession>A0A1X0KIP3</accession>
<dbReference type="RefSeq" id="WP_083175610.1">
    <property type="nucleotide sequence ID" value="NZ_MVIJ01000006.1"/>
</dbReference>
<dbReference type="Gene3D" id="3.50.30.80">
    <property type="entry name" value="IlvD/EDD C-terminal domain-like"/>
    <property type="match status" value="1"/>
</dbReference>
<feature type="modified residue" description="N6-carboxylysine" evidence="15">
    <location>
        <position position="135"/>
    </location>
</feature>
<feature type="binding site" evidence="15">
    <location>
        <position position="60"/>
    </location>
    <ligand>
        <name>[2Fe-2S] cluster</name>
        <dbReference type="ChEBI" id="CHEBI:190135"/>
    </ligand>
</feature>
<feature type="binding site" evidence="15">
    <location>
        <position position="134"/>
    </location>
    <ligand>
        <name>Mg(2+)</name>
        <dbReference type="ChEBI" id="CHEBI:18420"/>
    </ligand>
</feature>
<evidence type="ECO:0000256" key="7">
    <source>
        <dbReference type="ARBA" id="ARBA00023004"/>
    </source>
</evidence>
<evidence type="ECO:0000313" key="20">
    <source>
        <dbReference type="Proteomes" id="UP000192601"/>
    </source>
</evidence>
<comment type="cofactor">
    <cofactor evidence="15">
        <name>[2Fe-2S] cluster</name>
        <dbReference type="ChEBI" id="CHEBI:190135"/>
    </cofactor>
    <text evidence="15">Binds 1 [2Fe-2S] cluster per subunit. This cluster acts as a Lewis acid cofactor.</text>
</comment>
<feature type="active site" description="Proton acceptor" evidence="15">
    <location>
        <position position="487"/>
    </location>
</feature>
<dbReference type="GO" id="GO:0009099">
    <property type="term" value="P:L-valine biosynthetic process"/>
    <property type="evidence" value="ECO:0007669"/>
    <property type="project" value="UniProtKB-UniRule"/>
</dbReference>
<dbReference type="GO" id="GO:0004160">
    <property type="term" value="F:dihydroxy-acid dehydratase activity"/>
    <property type="evidence" value="ECO:0007669"/>
    <property type="project" value="UniProtKB-UniRule"/>
</dbReference>
<dbReference type="EMBL" id="MVIJ01000006">
    <property type="protein sequence ID" value="ORB75077.1"/>
    <property type="molecule type" value="Genomic_DNA"/>
</dbReference>
<dbReference type="GO" id="GO:0051537">
    <property type="term" value="F:2 iron, 2 sulfur cluster binding"/>
    <property type="evidence" value="ECO:0007669"/>
    <property type="project" value="UniProtKB-UniRule"/>
</dbReference>
<keyword evidence="6 15" id="KW-0460">Magnesium</keyword>
<dbReference type="InterPro" id="IPR000581">
    <property type="entry name" value="ILV_EDD_N"/>
</dbReference>
<gene>
    <name evidence="15" type="primary">ilvD</name>
    <name evidence="19" type="ORF">BST44_05690</name>
</gene>
<dbReference type="SUPFAM" id="SSF143975">
    <property type="entry name" value="IlvD/EDD N-terminal domain-like"/>
    <property type="match status" value="1"/>
</dbReference>
<dbReference type="InterPro" id="IPR037237">
    <property type="entry name" value="IlvD/EDD_N"/>
</dbReference>
<dbReference type="STRING" id="1783.BST44_05690"/>
<keyword evidence="5 15" id="KW-0479">Metal-binding</keyword>
<comment type="function">
    <text evidence="15">Functions in the biosynthesis of branched-chain amino acids. Catalyzes the dehydration of (2R,3R)-2,3-dihydroxy-3-methylpentanoate (2,3-dihydroxy-3-methylvalerate) into 2-oxo-3-methylpentanoate (2-oxo-3-methylvalerate) and of (2R)-2,3-dihydroxy-3-methylbutanoate (2,3-dihydroxyisovalerate) into 2-oxo-3-methylbutanoate (2-oxoisovalerate), the penultimate precursor to L-isoleucine and L-valine, respectively.</text>
</comment>
<dbReference type="InterPro" id="IPR050165">
    <property type="entry name" value="DHAD_IlvD/Edd"/>
</dbReference>
<evidence type="ECO:0000256" key="3">
    <source>
        <dbReference type="ARBA" id="ARBA00022605"/>
    </source>
</evidence>
<evidence type="ECO:0000256" key="8">
    <source>
        <dbReference type="ARBA" id="ARBA00023014"/>
    </source>
</evidence>
<evidence type="ECO:0000256" key="12">
    <source>
        <dbReference type="ARBA" id="ARBA00029436"/>
    </source>
</evidence>
<dbReference type="EC" id="4.2.1.9" evidence="14 15"/>
<dbReference type="InterPro" id="IPR056740">
    <property type="entry name" value="ILV_EDD_C"/>
</dbReference>
<keyword evidence="8 15" id="KW-0411">Iron-sulfur</keyword>
<feature type="binding site" evidence="15">
    <location>
        <position position="92"/>
    </location>
    <ligand>
        <name>Mg(2+)</name>
        <dbReference type="ChEBI" id="CHEBI:18420"/>
    </ligand>
</feature>
<keyword evidence="7 15" id="KW-0408">Iron</keyword>
<keyword evidence="20" id="KW-1185">Reference proteome</keyword>
<name>A0A1X0KIP3_MYCSC</name>
<dbReference type="Pfam" id="PF24877">
    <property type="entry name" value="ILV_EDD_C"/>
    <property type="match status" value="1"/>
</dbReference>
<proteinExistence type="inferred from homology"/>
<feature type="region of interest" description="Disordered" evidence="16">
    <location>
        <begin position="1"/>
        <end position="22"/>
    </location>
</feature>
<sequence length="571" mass="59119">MATTRDTTGSADIKPRSRDVTDGLEKAAARGMLRAVGMGDEDFAKPQIGVASSWNEITPCNLSLDRLATAVKEGVFAAGGYPLEFGTISVSDGISMGHEGMHFSLPSRELIADSVETVMQAERLDGSVLLAGCDKSLPGMLMAAARLDLAAVFLYAGSILPGVAKLSDGSEREVTIIDAFEAVGACARGLMPREDVDAIERAICPGEGACGGMYTANTMACSAEALGMSLPGSAAPPATDRRRDGFARRSGQAVVELLRRGITARDILTKEAFENAIAVVMAFGGSTNAVLHLLAIAHEAGVALSLDDFSRVGSKVPHLADVKPFGRHVMSHVDHIGGVPVVMKALLDAGLLRGDCLTVTGQTVAENLAAIAPPDPDGKVLRALNNPIHPTGGITILRGSLAPEGAVVKTAGFDSDVFEGTARVFDGERAALDALEDGTITKGDAVVIRYEGPKGGPGMREMLAITGAIKGAGLGKDVLLLTDGRFSGGTTGLCVGHIAPEAVDAGPIAFLRDGDTIRLDVANRVLDVLVDPAEFDSRREGFTPPPPRYQTGVLAKYVKLVSSAAIGAVCG</sequence>
<dbReference type="FunFam" id="3.50.30.80:FF:000001">
    <property type="entry name" value="Dihydroxy-acid dehydratase"/>
    <property type="match status" value="1"/>
</dbReference>
<evidence type="ECO:0000259" key="17">
    <source>
        <dbReference type="Pfam" id="PF00920"/>
    </source>
</evidence>
<evidence type="ECO:0000256" key="14">
    <source>
        <dbReference type="ARBA" id="ARBA00029490"/>
    </source>
</evidence>
<comment type="cofactor">
    <cofactor evidence="1 15">
        <name>Mg(2+)</name>
        <dbReference type="ChEBI" id="CHEBI:18420"/>
    </cofactor>
</comment>
<comment type="subunit">
    <text evidence="15">Homodimer.</text>
</comment>
<keyword evidence="3 15" id="KW-0028">Amino-acid biosynthesis</keyword>
<dbReference type="NCBIfam" id="TIGR00110">
    <property type="entry name" value="ilvD"/>
    <property type="match status" value="1"/>
</dbReference>
<dbReference type="NCBIfam" id="NF002068">
    <property type="entry name" value="PRK00911.1"/>
    <property type="match status" value="1"/>
</dbReference>
<dbReference type="InterPro" id="IPR042096">
    <property type="entry name" value="Dihydro-acid_dehy_C"/>
</dbReference>